<keyword evidence="5 6" id="KW-0472">Membrane</keyword>
<evidence type="ECO:0000256" key="3">
    <source>
        <dbReference type="ARBA" id="ARBA00022692"/>
    </source>
</evidence>
<dbReference type="KEGG" id="pmal:PMUG01_14076400"/>
<dbReference type="AlphaFoldDB" id="A0A1D3TFN1"/>
<sequence>MVTVKNLNVDLEPYTSLVERKYVPYFILVYQIYSFISIIVLLDYLHEQKIKRSIKTGIFLCFITSVNVGLSLFFLLLYFNVCL</sequence>
<comment type="similarity">
    <text evidence="2 6">Belongs to the OST5 family.</text>
</comment>
<reference evidence="7 8" key="1">
    <citation type="submission" date="2016-06" db="EMBL/GenBank/DDBJ databases">
        <authorList>
            <consortium name="Pathogen Informatics"/>
        </authorList>
    </citation>
    <scope>NUCLEOTIDE SEQUENCE [LARGE SCALE GENOMIC DNA]</scope>
</reference>
<comment type="subunit">
    <text evidence="6">Component of the oligosaccharyltransferase (OST) complex.</text>
</comment>
<dbReference type="Pfam" id="PF05251">
    <property type="entry name" value="Ost5"/>
    <property type="match status" value="1"/>
</dbReference>
<organism evidence="7 8">
    <name type="scientific">Plasmodium malariae</name>
    <dbReference type="NCBI Taxonomy" id="5858"/>
    <lineage>
        <taxon>Eukaryota</taxon>
        <taxon>Sar</taxon>
        <taxon>Alveolata</taxon>
        <taxon>Apicomplexa</taxon>
        <taxon>Aconoidasida</taxon>
        <taxon>Haemosporida</taxon>
        <taxon>Plasmodiidae</taxon>
        <taxon>Plasmodium</taxon>
        <taxon>Plasmodium (Plasmodium)</taxon>
    </lineage>
</organism>
<dbReference type="VEuPathDB" id="PlasmoDB:PmUG01_14076400"/>
<accession>A0A1D3TFN1</accession>
<dbReference type="GeneID" id="39872075"/>
<evidence type="ECO:0000256" key="2">
    <source>
        <dbReference type="ARBA" id="ARBA00009825"/>
    </source>
</evidence>
<dbReference type="RefSeq" id="XP_028864657.1">
    <property type="nucleotide sequence ID" value="XM_029008360.1"/>
</dbReference>
<feature type="transmembrane region" description="Helical" evidence="6">
    <location>
        <begin position="22"/>
        <end position="45"/>
    </location>
</feature>
<feature type="transmembrane region" description="Helical" evidence="6">
    <location>
        <begin position="57"/>
        <end position="79"/>
    </location>
</feature>
<keyword evidence="4 6" id="KW-1133">Transmembrane helix</keyword>
<protein>
    <recommendedName>
        <fullName evidence="6">Dolichyl-diphosphooligosaccharide-protein glycosyltransferase subunit OST5</fullName>
    </recommendedName>
</protein>
<comment type="subcellular location">
    <subcellularLocation>
        <location evidence="1 6">Membrane</location>
        <topology evidence="1 6">Multi-pass membrane protein</topology>
    </subcellularLocation>
</comment>
<dbReference type="OMA" id="FHIFAFV"/>
<evidence type="ECO:0000256" key="4">
    <source>
        <dbReference type="ARBA" id="ARBA00022989"/>
    </source>
</evidence>
<evidence type="ECO:0000256" key="5">
    <source>
        <dbReference type="ARBA" id="ARBA00023136"/>
    </source>
</evidence>
<evidence type="ECO:0000256" key="6">
    <source>
        <dbReference type="RuleBase" id="RU367008"/>
    </source>
</evidence>
<gene>
    <name evidence="7" type="primary">PmUG01_14076400</name>
    <name evidence="7" type="ORF">PMUG01_14076400</name>
</gene>
<evidence type="ECO:0000313" key="8">
    <source>
        <dbReference type="Proteomes" id="UP000219813"/>
    </source>
</evidence>
<comment type="function">
    <text evidence="6">Subunit of the oligosaccharyl transferase (OST) complex that catalyzes the initial transfer of a defined glycan (Glc(3)Man(9)GlcNAc(2) in eukaryotes) from the lipid carrier dolichol-pyrophosphate to an asparagine residue within an Asn-X-Ser/Thr consensus motif in nascent polypeptide chains, the first step in protein N-glycosylation. N-glycosylation occurs cotranslationally and the complex associates with the Sec61 complex at the channel-forming translocon complex that mediates protein translocation across the endoplasmic reticulum (ER). All subunits are required for a maximal enzyme activity.</text>
</comment>
<evidence type="ECO:0000313" key="7">
    <source>
        <dbReference type="EMBL" id="SCP03704.1"/>
    </source>
</evidence>
<dbReference type="OrthoDB" id="369557at2759"/>
<evidence type="ECO:0000256" key="1">
    <source>
        <dbReference type="ARBA" id="ARBA00004141"/>
    </source>
</evidence>
<keyword evidence="8" id="KW-1185">Reference proteome</keyword>
<keyword evidence="3 6" id="KW-0812">Transmembrane</keyword>
<name>A0A1D3TFN1_PLAMA</name>
<dbReference type="InterPro" id="IPR007915">
    <property type="entry name" value="TMEM258/Ost5"/>
</dbReference>
<dbReference type="EMBL" id="LT594635">
    <property type="protein sequence ID" value="SCP03704.1"/>
    <property type="molecule type" value="Genomic_DNA"/>
</dbReference>
<dbReference type="GO" id="GO:0006487">
    <property type="term" value="P:protein N-linked glycosylation"/>
    <property type="evidence" value="ECO:0007669"/>
    <property type="project" value="UniProtKB-UniRule"/>
</dbReference>
<dbReference type="GO" id="GO:0008250">
    <property type="term" value="C:oligosaccharyltransferase complex"/>
    <property type="evidence" value="ECO:0007669"/>
    <property type="project" value="UniProtKB-UniRule"/>
</dbReference>
<dbReference type="Proteomes" id="UP000219813">
    <property type="component" value="Chromosome 14"/>
</dbReference>
<proteinExistence type="inferred from homology"/>